<sequence length="140" mass="15503">MKPSTYIIGILVFTFFIVGGVSMMSILRTSDPTYANDPKFEQFNDTFNVYSETSEKVSALGTGITSSDTDWGLLGVLNGLIMAAWQSLKLLLLNFSFMNTVFNGLYTIFGVPAWISGLVILGVTVMFVFSLYSAFFQRDL</sequence>
<protein>
    <submittedName>
        <fullName evidence="3">Uncharacterized protein</fullName>
    </submittedName>
</protein>
<reference evidence="3" key="1">
    <citation type="submission" date="2020-03" db="EMBL/GenBank/DDBJ databases">
        <title>The deep terrestrial virosphere.</title>
        <authorList>
            <person name="Holmfeldt K."/>
            <person name="Nilsson E."/>
            <person name="Simone D."/>
            <person name="Lopez-Fernandez M."/>
            <person name="Wu X."/>
            <person name="de Brujin I."/>
            <person name="Lundin D."/>
            <person name="Andersson A."/>
            <person name="Bertilsson S."/>
            <person name="Dopson M."/>
        </authorList>
    </citation>
    <scope>NUCLEOTIDE SEQUENCE</scope>
    <source>
        <strain evidence="2">MM415A02009</strain>
        <strain evidence="3">MM415B03892</strain>
    </source>
</reference>
<evidence type="ECO:0000313" key="3">
    <source>
        <dbReference type="EMBL" id="QJA94339.1"/>
    </source>
</evidence>
<evidence type="ECO:0000256" key="1">
    <source>
        <dbReference type="SAM" id="Phobius"/>
    </source>
</evidence>
<feature type="transmembrane region" description="Helical" evidence="1">
    <location>
        <begin position="115"/>
        <end position="135"/>
    </location>
</feature>
<name>A0A6M3LIX9_9ZZZZ</name>
<gene>
    <name evidence="2" type="ORF">MM415A02009_0008</name>
    <name evidence="3" type="ORF">MM415B03892_0011</name>
</gene>
<dbReference type="EMBL" id="MT142097">
    <property type="protein sequence ID" value="QJA74428.1"/>
    <property type="molecule type" value="Genomic_DNA"/>
</dbReference>
<keyword evidence="1" id="KW-0812">Transmembrane</keyword>
<evidence type="ECO:0000313" key="2">
    <source>
        <dbReference type="EMBL" id="QJA74428.1"/>
    </source>
</evidence>
<keyword evidence="1" id="KW-1133">Transmembrane helix</keyword>
<proteinExistence type="predicted"/>
<dbReference type="AlphaFoldDB" id="A0A6M3LIX9"/>
<keyword evidence="1" id="KW-0472">Membrane</keyword>
<organism evidence="3">
    <name type="scientific">viral metagenome</name>
    <dbReference type="NCBI Taxonomy" id="1070528"/>
    <lineage>
        <taxon>unclassified sequences</taxon>
        <taxon>metagenomes</taxon>
        <taxon>organismal metagenomes</taxon>
    </lineage>
</organism>
<feature type="transmembrane region" description="Helical" evidence="1">
    <location>
        <begin position="6"/>
        <end position="27"/>
    </location>
</feature>
<feature type="transmembrane region" description="Helical" evidence="1">
    <location>
        <begin position="90"/>
        <end position="109"/>
    </location>
</feature>
<dbReference type="EMBL" id="MT143223">
    <property type="protein sequence ID" value="QJA94339.1"/>
    <property type="molecule type" value="Genomic_DNA"/>
</dbReference>
<accession>A0A6M3LIX9</accession>